<dbReference type="EMBL" id="CP000431">
    <property type="protein sequence ID" value="ABG95681.1"/>
    <property type="molecule type" value="Genomic_DNA"/>
</dbReference>
<feature type="domain" description="Fumarylacetoacetase-like C-terminal" evidence="2">
    <location>
        <begin position="75"/>
        <end position="263"/>
    </location>
</feature>
<evidence type="ECO:0000313" key="4">
    <source>
        <dbReference type="Proteomes" id="UP000008710"/>
    </source>
</evidence>
<dbReference type="Gene3D" id="3.90.850.10">
    <property type="entry name" value="Fumarylacetoacetase-like, C-terminal domain"/>
    <property type="match status" value="1"/>
</dbReference>
<organism evidence="3 4">
    <name type="scientific">Rhodococcus jostii (strain RHA1)</name>
    <dbReference type="NCBI Taxonomy" id="101510"/>
    <lineage>
        <taxon>Bacteria</taxon>
        <taxon>Bacillati</taxon>
        <taxon>Actinomycetota</taxon>
        <taxon>Actinomycetes</taxon>
        <taxon>Mycobacteriales</taxon>
        <taxon>Nocardiaceae</taxon>
        <taxon>Rhodococcus</taxon>
    </lineage>
</organism>
<accession>Q0S9V5</accession>
<dbReference type="eggNOG" id="COG3971">
    <property type="taxonomic scope" value="Bacteria"/>
</dbReference>
<dbReference type="PANTHER" id="PTHR30143">
    <property type="entry name" value="ACID HYDRATASE"/>
    <property type="match status" value="1"/>
</dbReference>
<dbReference type="PANTHER" id="PTHR30143:SF0">
    <property type="entry name" value="2-KETO-4-PENTENOATE HYDRATASE"/>
    <property type="match status" value="1"/>
</dbReference>
<dbReference type="GO" id="GO:0005737">
    <property type="term" value="C:cytoplasm"/>
    <property type="evidence" value="ECO:0007669"/>
    <property type="project" value="TreeGrafter"/>
</dbReference>
<keyword evidence="1 3" id="KW-0456">Lyase</keyword>
<dbReference type="Proteomes" id="UP000008710">
    <property type="component" value="Chromosome"/>
</dbReference>
<dbReference type="InterPro" id="IPR011234">
    <property type="entry name" value="Fumarylacetoacetase-like_C"/>
</dbReference>
<dbReference type="GO" id="GO:0008684">
    <property type="term" value="F:2-oxopent-4-enoate hydratase activity"/>
    <property type="evidence" value="ECO:0007669"/>
    <property type="project" value="UniProtKB-EC"/>
</dbReference>
<dbReference type="AlphaFoldDB" id="Q0S9V5"/>
<evidence type="ECO:0000259" key="2">
    <source>
        <dbReference type="Pfam" id="PF01557"/>
    </source>
</evidence>
<dbReference type="KEGG" id="rha:RHA1_ro03881"/>
<dbReference type="HOGENOM" id="CLU_060136_4_0_11"/>
<dbReference type="SUPFAM" id="SSF56529">
    <property type="entry name" value="FAH"/>
    <property type="match status" value="1"/>
</dbReference>
<evidence type="ECO:0000313" key="3">
    <source>
        <dbReference type="EMBL" id="ABG95681.1"/>
    </source>
</evidence>
<dbReference type="InterPro" id="IPR050772">
    <property type="entry name" value="Hydratase-Decarb/MhpD_sf"/>
</dbReference>
<dbReference type="InterPro" id="IPR036663">
    <property type="entry name" value="Fumarylacetoacetase_C_sf"/>
</dbReference>
<protein>
    <submittedName>
        <fullName evidence="3">2-oxopent-4-enoate hydratase</fullName>
        <ecNumber evidence="3">4.2.1.80</ecNumber>
    </submittedName>
</protein>
<evidence type="ECO:0000256" key="1">
    <source>
        <dbReference type="ARBA" id="ARBA00023239"/>
    </source>
</evidence>
<dbReference type="EC" id="4.2.1.80" evidence="3"/>
<dbReference type="Pfam" id="PF01557">
    <property type="entry name" value="FAA_hydrolase"/>
    <property type="match status" value="1"/>
</dbReference>
<reference evidence="4" key="1">
    <citation type="journal article" date="2006" name="Proc. Natl. Acad. Sci. U.S.A.">
        <title>The complete genome of Rhodococcus sp. RHA1 provides insights into a catabolic powerhouse.</title>
        <authorList>
            <person name="McLeod M.P."/>
            <person name="Warren R.L."/>
            <person name="Hsiao W.W.L."/>
            <person name="Araki N."/>
            <person name="Myhre M."/>
            <person name="Fernandes C."/>
            <person name="Miyazawa D."/>
            <person name="Wong W."/>
            <person name="Lillquist A.L."/>
            <person name="Wang D."/>
            <person name="Dosanjh M."/>
            <person name="Hara H."/>
            <person name="Petrescu A."/>
            <person name="Morin R.D."/>
            <person name="Yang G."/>
            <person name="Stott J.M."/>
            <person name="Schein J.E."/>
            <person name="Shin H."/>
            <person name="Smailus D."/>
            <person name="Siddiqui A.S."/>
            <person name="Marra M.A."/>
            <person name="Jones S.J.M."/>
            <person name="Holt R."/>
            <person name="Brinkman F.S.L."/>
            <person name="Miyauchi K."/>
            <person name="Fukuda M."/>
            <person name="Davies J.E."/>
            <person name="Mohn W.W."/>
            <person name="Eltis L.D."/>
        </authorList>
    </citation>
    <scope>NUCLEOTIDE SEQUENCE [LARGE SCALE GENOMIC DNA]</scope>
    <source>
        <strain evidence="4">RHA1</strain>
    </source>
</reference>
<sequence length="271" mass="28448">MTQSRGAMDTVARKAADRLLEVYRTGEPIDPLTPEHPDASIELAYRIQQVQVEEWTLGGDVVKGHKVGLASRAIQRQMGVNQPDFGHLTASMFHLEHQPIPAGRFLQPRIEPEIAFVLGRPLSGPGVTVAEAVRAVDFVLPALEIVDSRIRDWKIGIFDTIADNASSGGVILGSRPVALDAADLQLAGCTLHIGGELVATGAGGAVLGSPLNALVWLANTVGPMGVTLEPGHVVLPGSMTKAFPVNPGDSIVAQISGLGSVTAVLGTKEEQ</sequence>
<proteinExistence type="predicted"/>
<name>Q0S9V5_RHOJR</name>
<gene>
    <name evidence="3" type="ordered locus">RHA1_ro03881</name>
</gene>